<dbReference type="Proteomes" id="UP000185669">
    <property type="component" value="Unassembled WGS sequence"/>
</dbReference>
<comment type="similarity">
    <text evidence="2">Belongs to the methylmalonyl-CoA mutase family.</text>
</comment>
<organism evidence="9 10">
    <name type="scientific">Halanaerobium kushneri</name>
    <dbReference type="NCBI Taxonomy" id="56779"/>
    <lineage>
        <taxon>Bacteria</taxon>
        <taxon>Bacillati</taxon>
        <taxon>Bacillota</taxon>
        <taxon>Clostridia</taxon>
        <taxon>Halanaerobiales</taxon>
        <taxon>Halanaerobiaceae</taxon>
        <taxon>Halanaerobium</taxon>
    </lineage>
</organism>
<dbReference type="InterPro" id="IPR006098">
    <property type="entry name" value="MMCoA_mutase_a_cat"/>
</dbReference>
<keyword evidence="7" id="KW-0170">Cobalt</keyword>
<dbReference type="InterPro" id="IPR016176">
    <property type="entry name" value="Cbl-dep_enz_cat"/>
</dbReference>
<evidence type="ECO:0000256" key="6">
    <source>
        <dbReference type="ARBA" id="ARBA00023235"/>
    </source>
</evidence>
<dbReference type="Gene3D" id="3.20.20.240">
    <property type="entry name" value="Methylmalonyl-CoA mutase"/>
    <property type="match status" value="1"/>
</dbReference>
<keyword evidence="10" id="KW-1185">Reference proteome</keyword>
<accession>A0A1N7AB95</accession>
<dbReference type="InterPro" id="IPR006099">
    <property type="entry name" value="MeMalonylCoA_mutase_a/b_cat"/>
</dbReference>
<gene>
    <name evidence="9" type="ORF">SAMN05421834_12230</name>
</gene>
<evidence type="ECO:0000256" key="3">
    <source>
        <dbReference type="ARBA" id="ARBA00012398"/>
    </source>
</evidence>
<dbReference type="GO" id="GO:0031419">
    <property type="term" value="F:cobalamin binding"/>
    <property type="evidence" value="ECO:0007669"/>
    <property type="project" value="UniProtKB-KW"/>
</dbReference>
<dbReference type="GO" id="GO:0004494">
    <property type="term" value="F:methylmalonyl-CoA mutase activity"/>
    <property type="evidence" value="ECO:0007669"/>
    <property type="project" value="UniProtKB-EC"/>
</dbReference>
<keyword evidence="6" id="KW-0413">Isomerase</keyword>
<dbReference type="GO" id="GO:0046872">
    <property type="term" value="F:metal ion binding"/>
    <property type="evidence" value="ECO:0007669"/>
    <property type="project" value="UniProtKB-KW"/>
</dbReference>
<dbReference type="AlphaFoldDB" id="A0A1N7AB95"/>
<reference evidence="10" key="1">
    <citation type="submission" date="2017-01" db="EMBL/GenBank/DDBJ databases">
        <authorList>
            <person name="Varghese N."/>
            <person name="Submissions S."/>
        </authorList>
    </citation>
    <scope>NUCLEOTIDE SEQUENCE [LARGE SCALE GENOMIC DNA]</scope>
    <source>
        <strain evidence="10">ATCC 700103</strain>
    </source>
</reference>
<evidence type="ECO:0000256" key="1">
    <source>
        <dbReference type="ARBA" id="ARBA00001922"/>
    </source>
</evidence>
<dbReference type="FunFam" id="3.20.20.240:FF:000001">
    <property type="entry name" value="Probable methylmalonyl-coa mutase"/>
    <property type="match status" value="1"/>
</dbReference>
<dbReference type="RefSeq" id="WP_076545752.1">
    <property type="nucleotide sequence ID" value="NZ_FTNC01000022.1"/>
</dbReference>
<evidence type="ECO:0000256" key="7">
    <source>
        <dbReference type="ARBA" id="ARBA00023285"/>
    </source>
</evidence>
<evidence type="ECO:0000313" key="9">
    <source>
        <dbReference type="EMBL" id="SIR36417.1"/>
    </source>
</evidence>
<evidence type="ECO:0000256" key="2">
    <source>
        <dbReference type="ARBA" id="ARBA00008465"/>
    </source>
</evidence>
<protein>
    <recommendedName>
        <fullName evidence="3">methylmalonyl-CoA mutase</fullName>
        <ecNumber evidence="3">5.4.99.2</ecNumber>
    </recommendedName>
</protein>
<dbReference type="NCBIfam" id="TIGR00641">
    <property type="entry name" value="acid_CoA_mut_N"/>
    <property type="match status" value="1"/>
</dbReference>
<dbReference type="EMBL" id="FTNC01000022">
    <property type="protein sequence ID" value="SIR36417.1"/>
    <property type="molecule type" value="Genomic_DNA"/>
</dbReference>
<dbReference type="EC" id="5.4.99.2" evidence="3"/>
<keyword evidence="4" id="KW-0846">Cobalamin</keyword>
<dbReference type="Pfam" id="PF01642">
    <property type="entry name" value="MM_CoA_mutase"/>
    <property type="match status" value="1"/>
</dbReference>
<keyword evidence="5" id="KW-0479">Metal-binding</keyword>
<sequence length="566" mass="63966">MGEYKDKEQSENEYWSLKENEKSWQENKYQKTAERFGLRKDVFSSDTEFKIKPLYTPLDSQNINYKKKLSFPGEFPFTRGVYPTMYRSRLWTMRQYSGYGTARETNNRFKYLLKQGQSGLSVAFDLPTQIGYDSDHQLAEGEVGKVGVAIDSVEDMKILFDDIPLAEVSTSMTINAPAAVVLAMYIVAAEEKGIAPEQLSGTIQNDILKEYVARGTYIYPPEPSLRLITDIFDYCSQKMPGFNTISISGYHIREAGSTAVQELAFTLADALTYVEAALKIGLDIDDFAPRLSFFFAAQMNLMEETAKFRAARRLWAEIMEEKFGAEKKKSKLLRFHTQTAGTALTASQPLNNIIRVTIQAMAAVFGGTQSLHTNSYDEALSLPSEEAVEIALRTQQIIAEESGIADVIDPLGGSYYLEELTDTFVEKSRKYLNKIDQLGGMIEAIKTGYIQREIQESAYQKQKEIDQKKKVVVGVNRYQTENHNSGIELHQLNPDLETDQIADLKKIKNSRDQKKLQKALKAVKSTAKTNENLMPAIIQAVRARATLGEINDQLREVFGEYQNRNI</sequence>
<comment type="cofactor">
    <cofactor evidence="1">
        <name>adenosylcob(III)alamin</name>
        <dbReference type="ChEBI" id="CHEBI:18408"/>
    </cofactor>
</comment>
<dbReference type="PANTHER" id="PTHR48101:SF1">
    <property type="entry name" value="METHYLMALONYL-COA MUTASE, LARGE SUBUNIT"/>
    <property type="match status" value="1"/>
</dbReference>
<dbReference type="CDD" id="cd03680">
    <property type="entry name" value="MM_CoA_mutase_ICM_like"/>
    <property type="match status" value="1"/>
</dbReference>
<dbReference type="PANTHER" id="PTHR48101">
    <property type="entry name" value="METHYLMALONYL-COA MUTASE, MITOCHONDRIAL-RELATED"/>
    <property type="match status" value="1"/>
</dbReference>
<evidence type="ECO:0000313" key="10">
    <source>
        <dbReference type="Proteomes" id="UP000185669"/>
    </source>
</evidence>
<name>A0A1N7AB95_9FIRM</name>
<proteinExistence type="inferred from homology"/>
<feature type="domain" description="Methylmalonyl-CoA mutase alpha/beta chain catalytic" evidence="8">
    <location>
        <begin position="47"/>
        <end position="560"/>
    </location>
</feature>
<evidence type="ECO:0000256" key="5">
    <source>
        <dbReference type="ARBA" id="ARBA00022723"/>
    </source>
</evidence>
<dbReference type="OrthoDB" id="9762378at2"/>
<evidence type="ECO:0000259" key="8">
    <source>
        <dbReference type="Pfam" id="PF01642"/>
    </source>
</evidence>
<dbReference type="STRING" id="56779.SAMN05421834_12230"/>
<dbReference type="SUPFAM" id="SSF51703">
    <property type="entry name" value="Cobalamin (vitamin B12)-dependent enzymes"/>
    <property type="match status" value="1"/>
</dbReference>
<evidence type="ECO:0000256" key="4">
    <source>
        <dbReference type="ARBA" id="ARBA00022628"/>
    </source>
</evidence>